<evidence type="ECO:0000313" key="3">
    <source>
        <dbReference type="Proteomes" id="UP000317998"/>
    </source>
</evidence>
<dbReference type="EMBL" id="VFOM01000001">
    <property type="protein sequence ID" value="TQL47088.1"/>
    <property type="molecule type" value="Genomic_DNA"/>
</dbReference>
<keyword evidence="3" id="KW-1185">Reference proteome</keyword>
<dbReference type="SUPFAM" id="SSF53254">
    <property type="entry name" value="Phosphoglycerate mutase-like"/>
    <property type="match status" value="1"/>
</dbReference>
<protein>
    <submittedName>
        <fullName evidence="2">Putative phosphoglycerate mutase</fullName>
    </submittedName>
</protein>
<dbReference type="GO" id="GO:0016791">
    <property type="term" value="F:phosphatase activity"/>
    <property type="evidence" value="ECO:0007669"/>
    <property type="project" value="TreeGrafter"/>
</dbReference>
<dbReference type="InterPro" id="IPR029033">
    <property type="entry name" value="His_PPase_superfam"/>
</dbReference>
<proteinExistence type="predicted"/>
<name>A0A542YG69_9MICO</name>
<dbReference type="GO" id="GO:0005737">
    <property type="term" value="C:cytoplasm"/>
    <property type="evidence" value="ECO:0007669"/>
    <property type="project" value="TreeGrafter"/>
</dbReference>
<dbReference type="InterPro" id="IPR050275">
    <property type="entry name" value="PGM_Phosphatase"/>
</dbReference>
<dbReference type="Pfam" id="PF00300">
    <property type="entry name" value="His_Phos_1"/>
    <property type="match status" value="1"/>
</dbReference>
<dbReference type="PROSITE" id="PS00175">
    <property type="entry name" value="PG_MUTASE"/>
    <property type="match status" value="1"/>
</dbReference>
<dbReference type="InterPro" id="IPR001345">
    <property type="entry name" value="PG/BPGM_mutase_AS"/>
</dbReference>
<dbReference type="Proteomes" id="UP000317998">
    <property type="component" value="Unassembled WGS sequence"/>
</dbReference>
<organism evidence="2 3">
    <name type="scientific">Homoserinimonas aerilata</name>
    <dbReference type="NCBI Taxonomy" id="1162970"/>
    <lineage>
        <taxon>Bacteria</taxon>
        <taxon>Bacillati</taxon>
        <taxon>Actinomycetota</taxon>
        <taxon>Actinomycetes</taxon>
        <taxon>Micrococcales</taxon>
        <taxon>Microbacteriaceae</taxon>
        <taxon>Homoserinimonas</taxon>
    </lineage>
</organism>
<sequence length="236" mass="24431">MVETMRLLLIRHGQTPANVLGQLDTAHPGPGLTELGLRQAAAIPDALQQQPIDALYASTLLRTHLTAAPLAGARGLDVGIRPGLHEIEAGRLEGLNDKQSVRAYLETVFAWGSGQLDVAMPGGPNGHDFFGRYNDDLSAIAGSGASAAAVVSHGAAIRVWVAANARNIDPMFTAENPLENTGIVVLDGSFATGWDLVQWAGEPIGGAALDDLTAEDATGETLGEAKAEAEATAPAE</sequence>
<accession>A0A542YG69</accession>
<dbReference type="CDD" id="cd07067">
    <property type="entry name" value="HP_PGM_like"/>
    <property type="match status" value="1"/>
</dbReference>
<dbReference type="AlphaFoldDB" id="A0A542YG69"/>
<dbReference type="Gene3D" id="3.40.50.1240">
    <property type="entry name" value="Phosphoglycerate mutase-like"/>
    <property type="match status" value="1"/>
</dbReference>
<feature type="region of interest" description="Disordered" evidence="1">
    <location>
        <begin position="215"/>
        <end position="236"/>
    </location>
</feature>
<dbReference type="SMART" id="SM00855">
    <property type="entry name" value="PGAM"/>
    <property type="match status" value="1"/>
</dbReference>
<dbReference type="PANTHER" id="PTHR48100">
    <property type="entry name" value="BROAD-SPECIFICITY PHOSPHATASE YOR283W-RELATED"/>
    <property type="match status" value="1"/>
</dbReference>
<dbReference type="InterPro" id="IPR013078">
    <property type="entry name" value="His_Pase_superF_clade-1"/>
</dbReference>
<evidence type="ECO:0000256" key="1">
    <source>
        <dbReference type="SAM" id="MobiDB-lite"/>
    </source>
</evidence>
<evidence type="ECO:0000313" key="2">
    <source>
        <dbReference type="EMBL" id="TQL47088.1"/>
    </source>
</evidence>
<comment type="caution">
    <text evidence="2">The sequence shown here is derived from an EMBL/GenBank/DDBJ whole genome shotgun (WGS) entry which is preliminary data.</text>
</comment>
<dbReference type="PANTHER" id="PTHR48100:SF58">
    <property type="entry name" value="PE-PGRS FAMILY PROTEIN PE_PGRS11"/>
    <property type="match status" value="1"/>
</dbReference>
<reference evidence="2 3" key="1">
    <citation type="submission" date="2019-06" db="EMBL/GenBank/DDBJ databases">
        <title>Sequencing the genomes of 1000 actinobacteria strains.</title>
        <authorList>
            <person name="Klenk H.-P."/>
        </authorList>
    </citation>
    <scope>NUCLEOTIDE SEQUENCE [LARGE SCALE GENOMIC DNA]</scope>
    <source>
        <strain evidence="2 3">DSM 26477</strain>
    </source>
</reference>
<gene>
    <name evidence="2" type="ORF">FB562_0134</name>
</gene>